<dbReference type="Proteomes" id="UP001597059">
    <property type="component" value="Unassembled WGS sequence"/>
</dbReference>
<evidence type="ECO:0000313" key="4">
    <source>
        <dbReference type="Proteomes" id="UP001597059"/>
    </source>
</evidence>
<comment type="caution">
    <text evidence="3">The sequence shown here is derived from an EMBL/GenBank/DDBJ whole genome shotgun (WGS) entry which is preliminary data.</text>
</comment>
<dbReference type="PROSITE" id="PS00622">
    <property type="entry name" value="HTH_LUXR_1"/>
    <property type="match status" value="1"/>
</dbReference>
<evidence type="ECO:0000256" key="1">
    <source>
        <dbReference type="ARBA" id="ARBA00023125"/>
    </source>
</evidence>
<dbReference type="PROSITE" id="PS50043">
    <property type="entry name" value="HTH_LUXR_2"/>
    <property type="match status" value="1"/>
</dbReference>
<dbReference type="InterPro" id="IPR016032">
    <property type="entry name" value="Sig_transdc_resp-reg_C-effctor"/>
</dbReference>
<name>A0ABW4B8A0_9GAMM</name>
<keyword evidence="1" id="KW-0238">DNA-binding</keyword>
<dbReference type="PANTHER" id="PTHR43214">
    <property type="entry name" value="TWO-COMPONENT RESPONSE REGULATOR"/>
    <property type="match status" value="1"/>
</dbReference>
<protein>
    <submittedName>
        <fullName evidence="3">Response regulator transcription factor</fullName>
    </submittedName>
</protein>
<keyword evidence="4" id="KW-1185">Reference proteome</keyword>
<gene>
    <name evidence="3" type="ORF">ACFQ45_15965</name>
</gene>
<accession>A0ABW4B8A0</accession>
<proteinExistence type="predicted"/>
<dbReference type="PRINTS" id="PR00038">
    <property type="entry name" value="HTHLUXR"/>
</dbReference>
<feature type="domain" description="HTH luxR-type" evidence="2">
    <location>
        <begin position="144"/>
        <end position="209"/>
    </location>
</feature>
<dbReference type="SMART" id="SM00421">
    <property type="entry name" value="HTH_LUXR"/>
    <property type="match status" value="1"/>
</dbReference>
<dbReference type="Gene3D" id="3.40.50.2300">
    <property type="match status" value="1"/>
</dbReference>
<dbReference type="PANTHER" id="PTHR43214:SF38">
    <property type="entry name" value="NITRATE_NITRITE RESPONSE REGULATOR PROTEIN NARL"/>
    <property type="match status" value="1"/>
</dbReference>
<dbReference type="RefSeq" id="WP_377369493.1">
    <property type="nucleotide sequence ID" value="NZ_JBHTMN010000018.1"/>
</dbReference>
<dbReference type="EMBL" id="JBHTMN010000018">
    <property type="protein sequence ID" value="MFD1384865.1"/>
    <property type="molecule type" value="Genomic_DNA"/>
</dbReference>
<dbReference type="CDD" id="cd06170">
    <property type="entry name" value="LuxR_C_like"/>
    <property type="match status" value="1"/>
</dbReference>
<evidence type="ECO:0000259" key="2">
    <source>
        <dbReference type="PROSITE" id="PS50043"/>
    </source>
</evidence>
<evidence type="ECO:0000313" key="3">
    <source>
        <dbReference type="EMBL" id="MFD1384865.1"/>
    </source>
</evidence>
<dbReference type="InterPro" id="IPR000792">
    <property type="entry name" value="Tscrpt_reg_LuxR_C"/>
</dbReference>
<dbReference type="SUPFAM" id="SSF46894">
    <property type="entry name" value="C-terminal effector domain of the bipartite response regulators"/>
    <property type="match status" value="1"/>
</dbReference>
<reference evidence="4" key="1">
    <citation type="journal article" date="2019" name="Int. J. Syst. Evol. Microbiol.">
        <title>The Global Catalogue of Microorganisms (GCM) 10K type strain sequencing project: providing services to taxonomists for standard genome sequencing and annotation.</title>
        <authorList>
            <consortium name="The Broad Institute Genomics Platform"/>
            <consortium name="The Broad Institute Genome Sequencing Center for Infectious Disease"/>
            <person name="Wu L."/>
            <person name="Ma J."/>
        </authorList>
    </citation>
    <scope>NUCLEOTIDE SEQUENCE [LARGE SCALE GENOMIC DNA]</scope>
    <source>
        <strain evidence="4">JCM 30774</strain>
    </source>
</reference>
<dbReference type="InterPro" id="IPR039420">
    <property type="entry name" value="WalR-like"/>
</dbReference>
<sequence>MKLLCWNTNESVWNHWTTILDSSVEQIRATDFEQTVNQLSKGNFDYCFVYLGDEDFSEKVEDVVALREKFTNLKLVAFPNRRSQAAALRMLSMGVNGQCSPFIGKEQLKLVLSVIDSGEIWGGKDFIQQLIQQTATVSNVTINTSSGFEELSEREKTVAEYIGQGFSNKRIATEMEITERTVKAHLTAIYQKLNVKDRLSLALLIQRGVVTH</sequence>
<organism evidence="3 4">
    <name type="scientific">Rhodanobacter aciditrophus</name>
    <dbReference type="NCBI Taxonomy" id="1623218"/>
    <lineage>
        <taxon>Bacteria</taxon>
        <taxon>Pseudomonadati</taxon>
        <taxon>Pseudomonadota</taxon>
        <taxon>Gammaproteobacteria</taxon>
        <taxon>Lysobacterales</taxon>
        <taxon>Rhodanobacteraceae</taxon>
        <taxon>Rhodanobacter</taxon>
    </lineage>
</organism>
<dbReference type="Pfam" id="PF00196">
    <property type="entry name" value="GerE"/>
    <property type="match status" value="1"/>
</dbReference>